<dbReference type="EMBL" id="CAESAL010000002">
    <property type="protein sequence ID" value="CAB4330281.1"/>
    <property type="molecule type" value="Genomic_DNA"/>
</dbReference>
<evidence type="ECO:0000313" key="7">
    <source>
        <dbReference type="EMBL" id="CAB4799588.1"/>
    </source>
</evidence>
<dbReference type="InterPro" id="IPR000119">
    <property type="entry name" value="Hist_DNA-bd"/>
</dbReference>
<dbReference type="GO" id="GO:0030527">
    <property type="term" value="F:structural constituent of chromatin"/>
    <property type="evidence" value="ECO:0007669"/>
    <property type="project" value="InterPro"/>
</dbReference>
<dbReference type="SUPFAM" id="SSF47729">
    <property type="entry name" value="IHF-like DNA-binding proteins"/>
    <property type="match status" value="1"/>
</dbReference>
<dbReference type="GO" id="GO:0005829">
    <property type="term" value="C:cytosol"/>
    <property type="evidence" value="ECO:0007669"/>
    <property type="project" value="TreeGrafter"/>
</dbReference>
<evidence type="ECO:0000313" key="9">
    <source>
        <dbReference type="EMBL" id="CAB4991521.1"/>
    </source>
</evidence>
<dbReference type="Pfam" id="PF00216">
    <property type="entry name" value="Bac_DNA_binding"/>
    <property type="match status" value="1"/>
</dbReference>
<dbReference type="EMBL" id="CAFAAM010000052">
    <property type="protein sequence ID" value="CAB4799588.1"/>
    <property type="molecule type" value="Genomic_DNA"/>
</dbReference>
<dbReference type="EMBL" id="CAFBRD010000121">
    <property type="protein sequence ID" value="CAB5078511.1"/>
    <property type="molecule type" value="Genomic_DNA"/>
</dbReference>
<evidence type="ECO:0000313" key="8">
    <source>
        <dbReference type="EMBL" id="CAB4943141.1"/>
    </source>
</evidence>
<organism evidence="3">
    <name type="scientific">freshwater metagenome</name>
    <dbReference type="NCBI Taxonomy" id="449393"/>
    <lineage>
        <taxon>unclassified sequences</taxon>
        <taxon>metagenomes</taxon>
        <taxon>ecological metagenomes</taxon>
    </lineage>
</organism>
<gene>
    <name evidence="4" type="ORF">UFOPK1762_00405</name>
    <name evidence="5" type="ORF">UFOPK2624_00403</name>
    <name evidence="6" type="ORF">UFOPK2969_01278</name>
    <name evidence="7" type="ORF">UFOPK3010_00524</name>
    <name evidence="2" type="ORF">UFOPK3331_00113</name>
    <name evidence="8" type="ORF">UFOPK3785_00336</name>
    <name evidence="9" type="ORF">UFOPK3927_01326</name>
    <name evidence="3" type="ORF">UFOPK4201_00484</name>
    <name evidence="10" type="ORF">UFOPK4371_01662</name>
</gene>
<dbReference type="PANTHER" id="PTHR33175:SF3">
    <property type="entry name" value="DNA-BINDING PROTEIN HU-BETA"/>
    <property type="match status" value="1"/>
</dbReference>
<accession>A0A6J6ALI3</accession>
<dbReference type="InterPro" id="IPR010992">
    <property type="entry name" value="IHF-like_DNA-bd_dom_sf"/>
</dbReference>
<dbReference type="Gene3D" id="4.10.520.10">
    <property type="entry name" value="IHF-like DNA-binding proteins"/>
    <property type="match status" value="1"/>
</dbReference>
<evidence type="ECO:0000313" key="2">
    <source>
        <dbReference type="EMBL" id="CAB4330281.1"/>
    </source>
</evidence>
<keyword evidence="1" id="KW-0238">DNA-binding</keyword>
<dbReference type="GO" id="GO:0003677">
    <property type="term" value="F:DNA binding"/>
    <property type="evidence" value="ECO:0007669"/>
    <property type="project" value="UniProtKB-KW"/>
</dbReference>
<dbReference type="SMART" id="SM00411">
    <property type="entry name" value="BHL"/>
    <property type="match status" value="1"/>
</dbReference>
<evidence type="ECO:0000313" key="10">
    <source>
        <dbReference type="EMBL" id="CAB5078511.1"/>
    </source>
</evidence>
<evidence type="ECO:0000313" key="5">
    <source>
        <dbReference type="EMBL" id="CAB4698590.1"/>
    </source>
</evidence>
<reference evidence="3" key="1">
    <citation type="submission" date="2020-05" db="EMBL/GenBank/DDBJ databases">
        <authorList>
            <person name="Chiriac C."/>
            <person name="Salcher M."/>
            <person name="Ghai R."/>
            <person name="Kavagutti S V."/>
        </authorList>
    </citation>
    <scope>NUCLEOTIDE SEQUENCE</scope>
</reference>
<dbReference type="EMBL" id="CAFBOK010000164">
    <property type="protein sequence ID" value="CAB4991521.1"/>
    <property type="molecule type" value="Genomic_DNA"/>
</dbReference>
<dbReference type="InterPro" id="IPR020816">
    <property type="entry name" value="Histone-like_DNA-bd_CS"/>
</dbReference>
<dbReference type="EMBL" id="CAFAAD010000101">
    <property type="protein sequence ID" value="CAB4797585.1"/>
    <property type="molecule type" value="Genomic_DNA"/>
</dbReference>
<dbReference type="EMBL" id="CAEZTY010000008">
    <property type="protein sequence ID" value="CAB4578767.1"/>
    <property type="molecule type" value="Genomic_DNA"/>
</dbReference>
<proteinExistence type="predicted"/>
<evidence type="ECO:0000313" key="6">
    <source>
        <dbReference type="EMBL" id="CAB4797585.1"/>
    </source>
</evidence>
<evidence type="ECO:0000313" key="4">
    <source>
        <dbReference type="EMBL" id="CAB4578767.1"/>
    </source>
</evidence>
<dbReference type="AlphaFoldDB" id="A0A6J6ALI3"/>
<dbReference type="PRINTS" id="PR01727">
    <property type="entry name" value="DNABINDINGHU"/>
</dbReference>
<protein>
    <submittedName>
        <fullName evidence="3">Unannotated protein</fullName>
    </submittedName>
</protein>
<dbReference type="EMBL" id="CAFBNJ010000010">
    <property type="protein sequence ID" value="CAB4943141.1"/>
    <property type="molecule type" value="Genomic_DNA"/>
</dbReference>
<dbReference type="EMBL" id="CAEUNJ010000014">
    <property type="protein sequence ID" value="CAB4370887.1"/>
    <property type="molecule type" value="Genomic_DNA"/>
</dbReference>
<name>A0A6J6ALI3_9ZZZZ</name>
<dbReference type="EMBL" id="CAEZXY010000009">
    <property type="protein sequence ID" value="CAB4698590.1"/>
    <property type="molecule type" value="Genomic_DNA"/>
</dbReference>
<dbReference type="PANTHER" id="PTHR33175">
    <property type="entry name" value="DNA-BINDING PROTEIN HU"/>
    <property type="match status" value="1"/>
</dbReference>
<evidence type="ECO:0000313" key="3">
    <source>
        <dbReference type="EMBL" id="CAB4370887.1"/>
    </source>
</evidence>
<evidence type="ECO:0000256" key="1">
    <source>
        <dbReference type="ARBA" id="ARBA00023125"/>
    </source>
</evidence>
<sequence>MTKSELIAEISNRTGQTKADVEKTMKSFEEIAHEVVAKGGEKLTLPGFISFEQTHRKARTARNPQTGATIQVPATNAAKVSAGAKLKASAKAGV</sequence>
<dbReference type="PROSITE" id="PS00045">
    <property type="entry name" value="HISTONE_LIKE"/>
    <property type="match status" value="1"/>
</dbReference>